<dbReference type="OrthoDB" id="443915at2759"/>
<sequence>MKTQELVSDEGGSSSSEQPGFFPRPNVLPCAPPINGVTGMTVPTWVHPTPPGASNDLFVHIQMGETLNILVGNDVQNITGPATVRMVGECGMSPSALPIHVPPGHVIHQIIDEQQPSPLFILFFLLGSIATSLFLRQRRNSDVAIECVKSSQLNV</sequence>
<dbReference type="EMBL" id="UYRV01020413">
    <property type="protein sequence ID" value="VDK67537.1"/>
    <property type="molecule type" value="Genomic_DNA"/>
</dbReference>
<gene>
    <name evidence="2" type="ORF">CGOC_LOCUS6329</name>
</gene>
<evidence type="ECO:0000313" key="3">
    <source>
        <dbReference type="Proteomes" id="UP000271889"/>
    </source>
</evidence>
<evidence type="ECO:0000256" key="1">
    <source>
        <dbReference type="SAM" id="MobiDB-lite"/>
    </source>
</evidence>
<feature type="region of interest" description="Disordered" evidence="1">
    <location>
        <begin position="1"/>
        <end position="25"/>
    </location>
</feature>
<evidence type="ECO:0000313" key="2">
    <source>
        <dbReference type="EMBL" id="VDK67537.1"/>
    </source>
</evidence>
<keyword evidence="3" id="KW-1185">Reference proteome</keyword>
<dbReference type="Proteomes" id="UP000271889">
    <property type="component" value="Unassembled WGS sequence"/>
</dbReference>
<accession>A0A3P6S656</accession>
<feature type="compositionally biased region" description="Polar residues" evidence="1">
    <location>
        <begin position="1"/>
        <end position="18"/>
    </location>
</feature>
<protein>
    <submittedName>
        <fullName evidence="2">Uncharacterized protein</fullName>
    </submittedName>
</protein>
<name>A0A3P6S656_CYLGO</name>
<dbReference type="AlphaFoldDB" id="A0A3P6S656"/>
<organism evidence="2 3">
    <name type="scientific">Cylicostephanus goldi</name>
    <name type="common">Nematode worm</name>
    <dbReference type="NCBI Taxonomy" id="71465"/>
    <lineage>
        <taxon>Eukaryota</taxon>
        <taxon>Metazoa</taxon>
        <taxon>Ecdysozoa</taxon>
        <taxon>Nematoda</taxon>
        <taxon>Chromadorea</taxon>
        <taxon>Rhabditida</taxon>
        <taxon>Rhabditina</taxon>
        <taxon>Rhabditomorpha</taxon>
        <taxon>Strongyloidea</taxon>
        <taxon>Strongylidae</taxon>
        <taxon>Cylicostephanus</taxon>
    </lineage>
</organism>
<proteinExistence type="predicted"/>
<reference evidence="2 3" key="1">
    <citation type="submission" date="2018-11" db="EMBL/GenBank/DDBJ databases">
        <authorList>
            <consortium name="Pathogen Informatics"/>
        </authorList>
    </citation>
    <scope>NUCLEOTIDE SEQUENCE [LARGE SCALE GENOMIC DNA]</scope>
</reference>